<dbReference type="OrthoDB" id="7691501at2"/>
<accession>A0A3N2R1F0</accession>
<sequence>MAGLALCAVTASCGPPPPVSPERAAEICSERARAAAGPTGAVRVGANSRTGLETGVSVGLSGDFLRGRDPQEVYRTCVVELVGGTPAVRPELGQ</sequence>
<protein>
    <submittedName>
        <fullName evidence="1">Uncharacterized protein</fullName>
    </submittedName>
</protein>
<dbReference type="Proteomes" id="UP000268016">
    <property type="component" value="Unassembled WGS sequence"/>
</dbReference>
<organism evidence="1 2">
    <name type="scientific">Histidinibacterium lentulum</name>
    <dbReference type="NCBI Taxonomy" id="2480588"/>
    <lineage>
        <taxon>Bacteria</taxon>
        <taxon>Pseudomonadati</taxon>
        <taxon>Pseudomonadota</taxon>
        <taxon>Alphaproteobacteria</taxon>
        <taxon>Rhodobacterales</taxon>
        <taxon>Paracoccaceae</taxon>
        <taxon>Histidinibacterium</taxon>
    </lineage>
</organism>
<reference evidence="1 2" key="1">
    <citation type="submission" date="2018-10" db="EMBL/GenBank/DDBJ databases">
        <title>Histidinibacterium lentulum gen. nov., sp. nov., a marine bacterium from the culture broth of Picochlorum sp. 122.</title>
        <authorList>
            <person name="Wang G."/>
        </authorList>
    </citation>
    <scope>NUCLEOTIDE SEQUENCE [LARGE SCALE GENOMIC DNA]</scope>
    <source>
        <strain evidence="1 2">B17</strain>
    </source>
</reference>
<evidence type="ECO:0000313" key="2">
    <source>
        <dbReference type="Proteomes" id="UP000268016"/>
    </source>
</evidence>
<dbReference type="EMBL" id="RDRB01000005">
    <property type="protein sequence ID" value="ROU01301.1"/>
    <property type="molecule type" value="Genomic_DNA"/>
</dbReference>
<dbReference type="AlphaFoldDB" id="A0A3N2R1F0"/>
<proteinExistence type="predicted"/>
<gene>
    <name evidence="1" type="ORF">EAT49_11535</name>
</gene>
<evidence type="ECO:0000313" key="1">
    <source>
        <dbReference type="EMBL" id="ROU01301.1"/>
    </source>
</evidence>
<name>A0A3N2R1F0_9RHOB</name>
<comment type="caution">
    <text evidence="1">The sequence shown here is derived from an EMBL/GenBank/DDBJ whole genome shotgun (WGS) entry which is preliminary data.</text>
</comment>
<keyword evidence="2" id="KW-1185">Reference proteome</keyword>